<evidence type="ECO:0000256" key="1">
    <source>
        <dbReference type="ARBA" id="ARBA00004567"/>
    </source>
</evidence>
<evidence type="ECO:0000256" key="6">
    <source>
        <dbReference type="ARBA" id="ARBA00023010"/>
    </source>
</evidence>
<protein>
    <recommendedName>
        <fullName evidence="9">mRNA export factor GLE1</fullName>
    </recommendedName>
    <alternativeName>
        <fullName evidence="10">Nucleoporin GLE1</fullName>
    </alternativeName>
</protein>
<dbReference type="PANTHER" id="PTHR12960:SF0">
    <property type="entry name" value="MRNA EXPORT FACTOR GLE1"/>
    <property type="match status" value="1"/>
</dbReference>
<dbReference type="AlphaFoldDB" id="A0A0D1XUY5"/>
<dbReference type="GeneID" id="27310268"/>
<dbReference type="GO" id="GO:0031369">
    <property type="term" value="F:translation initiation factor binding"/>
    <property type="evidence" value="ECO:0007669"/>
    <property type="project" value="TreeGrafter"/>
</dbReference>
<dbReference type="Proteomes" id="UP000053259">
    <property type="component" value="Unassembled WGS sequence"/>
</dbReference>
<dbReference type="GO" id="GO:0015031">
    <property type="term" value="P:protein transport"/>
    <property type="evidence" value="ECO:0007669"/>
    <property type="project" value="UniProtKB-KW"/>
</dbReference>
<name>A0A0D1XUY5_9PEZI</name>
<evidence type="ECO:0000256" key="8">
    <source>
        <dbReference type="ARBA" id="ARBA00023242"/>
    </source>
</evidence>
<evidence type="ECO:0000256" key="10">
    <source>
        <dbReference type="ARBA" id="ARBA00029983"/>
    </source>
</evidence>
<keyword evidence="5" id="KW-0653">Protein transport</keyword>
<evidence type="ECO:0000256" key="9">
    <source>
        <dbReference type="ARBA" id="ARBA00026227"/>
    </source>
</evidence>
<feature type="region of interest" description="Disordered" evidence="11">
    <location>
        <begin position="172"/>
        <end position="208"/>
    </location>
</feature>
<dbReference type="OrthoDB" id="420884at2759"/>
<dbReference type="InterPro" id="IPR038506">
    <property type="entry name" value="GLE1-like_sf"/>
</dbReference>
<sequence>MSRESPIHGHDSPRRSVIRGSRRNSNDEFAESFSRMLIQRDQEFNAQQDKDAEELQLQLAQDLEESIQRHEAVRIYAIRTLEQSKQELKRLEQERLAQAQLQQSQEAQRAREREAELRRQQLEAAELAQQEERRKLEDAEKLRKTKEVTEALRKQREEAEAAALQSQQAAATATAAAASTPTPTVSCQQNGTSPHPPGTNAGQAPAKVTQQLQANVSAPPTTSTGLTSTVEERDALHQKYLALHKRLKNMRTLVKTSGQSIPREWKEKRLQIKKFLGQLANENGDGMAQTEKQAVRAANLQRRKDILAILQGAQYAPGPTVDAREYIINPQSNLSSLEPASAQVPLVFIYLLNMCAKAAINTIKKSAVAVTESVGITVAFVFGSVDLRFYGESFIDILLAKYHFVSPLLFGIYGPMNTERGRLRLGWPYGVNEEGKREWISEKEYFEEQQFLAVGWAALTLRDFKKAKTSNNACPPWNYWRSVANIINTPPEQVTRAHFVVLKNLLENHADKFIKFYGQAATVALRTAILAFPNKHGEKQSTERNGLVFLKDGLQRRFGIVL</sequence>
<feature type="compositionally biased region" description="Polar residues" evidence="11">
    <location>
        <begin position="180"/>
        <end position="193"/>
    </location>
</feature>
<organism evidence="12 13">
    <name type="scientific">Verruconis gallopava</name>
    <dbReference type="NCBI Taxonomy" id="253628"/>
    <lineage>
        <taxon>Eukaryota</taxon>
        <taxon>Fungi</taxon>
        <taxon>Dikarya</taxon>
        <taxon>Ascomycota</taxon>
        <taxon>Pezizomycotina</taxon>
        <taxon>Dothideomycetes</taxon>
        <taxon>Pleosporomycetidae</taxon>
        <taxon>Venturiales</taxon>
        <taxon>Sympoventuriaceae</taxon>
        <taxon>Verruconis</taxon>
    </lineage>
</organism>
<dbReference type="Gene3D" id="1.25.40.510">
    <property type="entry name" value="GLE1-like"/>
    <property type="match status" value="1"/>
</dbReference>
<evidence type="ECO:0000256" key="3">
    <source>
        <dbReference type="ARBA" id="ARBA00022448"/>
    </source>
</evidence>
<gene>
    <name evidence="12" type="ORF">PV09_02295</name>
</gene>
<keyword evidence="6" id="KW-0811">Translocation</keyword>
<dbReference type="GO" id="GO:0005737">
    <property type="term" value="C:cytoplasm"/>
    <property type="evidence" value="ECO:0007669"/>
    <property type="project" value="TreeGrafter"/>
</dbReference>
<dbReference type="Pfam" id="PF07817">
    <property type="entry name" value="GLE1"/>
    <property type="match status" value="1"/>
</dbReference>
<dbReference type="GO" id="GO:0005543">
    <property type="term" value="F:phospholipid binding"/>
    <property type="evidence" value="ECO:0007669"/>
    <property type="project" value="TreeGrafter"/>
</dbReference>
<dbReference type="InterPro" id="IPR012476">
    <property type="entry name" value="GLE1"/>
</dbReference>
<dbReference type="HOGENOM" id="CLU_018821_1_0_1"/>
<dbReference type="PANTHER" id="PTHR12960">
    <property type="entry name" value="GLE-1-RELATED"/>
    <property type="match status" value="1"/>
</dbReference>
<keyword evidence="3" id="KW-0813">Transport</keyword>
<dbReference type="InParanoid" id="A0A0D1XUY5"/>
<dbReference type="RefSeq" id="XP_016216445.1">
    <property type="nucleotide sequence ID" value="XM_016355309.1"/>
</dbReference>
<keyword evidence="4" id="KW-0509">mRNA transport</keyword>
<dbReference type="VEuPathDB" id="FungiDB:PV09_02295"/>
<dbReference type="GO" id="GO:0016973">
    <property type="term" value="P:poly(A)+ mRNA export from nucleus"/>
    <property type="evidence" value="ECO:0007669"/>
    <property type="project" value="InterPro"/>
</dbReference>
<evidence type="ECO:0000256" key="4">
    <source>
        <dbReference type="ARBA" id="ARBA00022816"/>
    </source>
</evidence>
<dbReference type="GO" id="GO:0000822">
    <property type="term" value="F:inositol hexakisphosphate binding"/>
    <property type="evidence" value="ECO:0007669"/>
    <property type="project" value="TreeGrafter"/>
</dbReference>
<keyword evidence="7" id="KW-0906">Nuclear pore complex</keyword>
<comment type="similarity">
    <text evidence="2">Belongs to the GLE1 family.</text>
</comment>
<keyword evidence="8" id="KW-0539">Nucleus</keyword>
<evidence type="ECO:0000256" key="5">
    <source>
        <dbReference type="ARBA" id="ARBA00022927"/>
    </source>
</evidence>
<comment type="subcellular location">
    <subcellularLocation>
        <location evidence="1">Nucleus</location>
        <location evidence="1">Nuclear pore complex</location>
    </subcellularLocation>
</comment>
<keyword evidence="13" id="KW-1185">Reference proteome</keyword>
<feature type="region of interest" description="Disordered" evidence="11">
    <location>
        <begin position="1"/>
        <end position="27"/>
    </location>
</feature>
<dbReference type="STRING" id="253628.A0A0D1XUY5"/>
<proteinExistence type="inferred from homology"/>
<evidence type="ECO:0000313" key="12">
    <source>
        <dbReference type="EMBL" id="KIW06576.1"/>
    </source>
</evidence>
<dbReference type="GO" id="GO:0044614">
    <property type="term" value="C:nuclear pore cytoplasmic filaments"/>
    <property type="evidence" value="ECO:0007669"/>
    <property type="project" value="TreeGrafter"/>
</dbReference>
<evidence type="ECO:0000256" key="2">
    <source>
        <dbReference type="ARBA" id="ARBA00011056"/>
    </source>
</evidence>
<evidence type="ECO:0000256" key="11">
    <source>
        <dbReference type="SAM" id="MobiDB-lite"/>
    </source>
</evidence>
<evidence type="ECO:0000313" key="13">
    <source>
        <dbReference type="Proteomes" id="UP000053259"/>
    </source>
</evidence>
<reference evidence="12 13" key="1">
    <citation type="submission" date="2015-01" db="EMBL/GenBank/DDBJ databases">
        <title>The Genome Sequence of Ochroconis gallopava CBS43764.</title>
        <authorList>
            <consortium name="The Broad Institute Genomics Platform"/>
            <person name="Cuomo C."/>
            <person name="de Hoog S."/>
            <person name="Gorbushina A."/>
            <person name="Stielow B."/>
            <person name="Teixiera M."/>
            <person name="Abouelleil A."/>
            <person name="Chapman S.B."/>
            <person name="Priest M."/>
            <person name="Young S.K."/>
            <person name="Wortman J."/>
            <person name="Nusbaum C."/>
            <person name="Birren B."/>
        </authorList>
    </citation>
    <scope>NUCLEOTIDE SEQUENCE [LARGE SCALE GENOMIC DNA]</scope>
    <source>
        <strain evidence="12 13">CBS 43764</strain>
    </source>
</reference>
<accession>A0A0D1XUY5</accession>
<dbReference type="EMBL" id="KN847534">
    <property type="protein sequence ID" value="KIW06576.1"/>
    <property type="molecule type" value="Genomic_DNA"/>
</dbReference>
<evidence type="ECO:0000256" key="7">
    <source>
        <dbReference type="ARBA" id="ARBA00023132"/>
    </source>
</evidence>
<feature type="compositionally biased region" description="Basic and acidic residues" evidence="11">
    <location>
        <begin position="1"/>
        <end position="14"/>
    </location>
</feature>